<feature type="transmembrane region" description="Helical" evidence="1">
    <location>
        <begin position="146"/>
        <end position="168"/>
    </location>
</feature>
<gene>
    <name evidence="2" type="ORF">H9729_01450</name>
</gene>
<feature type="transmembrane region" description="Helical" evidence="1">
    <location>
        <begin position="49"/>
        <end position="72"/>
    </location>
</feature>
<keyword evidence="1" id="KW-1133">Transmembrane helix</keyword>
<evidence type="ECO:0000256" key="1">
    <source>
        <dbReference type="SAM" id="Phobius"/>
    </source>
</evidence>
<reference evidence="2" key="1">
    <citation type="journal article" date="2021" name="PeerJ">
        <title>Extensive microbial diversity within the chicken gut microbiome revealed by metagenomics and culture.</title>
        <authorList>
            <person name="Gilroy R."/>
            <person name="Ravi A."/>
            <person name="Getino M."/>
            <person name="Pursley I."/>
            <person name="Horton D.L."/>
            <person name="Alikhan N.F."/>
            <person name="Baker D."/>
            <person name="Gharbi K."/>
            <person name="Hall N."/>
            <person name="Watson M."/>
            <person name="Adriaenssens E.M."/>
            <person name="Foster-Nyarko E."/>
            <person name="Jarju S."/>
            <person name="Secka A."/>
            <person name="Antonio M."/>
            <person name="Oren A."/>
            <person name="Chaudhuri R.R."/>
            <person name="La Ragione R."/>
            <person name="Hildebrand F."/>
            <person name="Pallen M.J."/>
        </authorList>
    </citation>
    <scope>NUCLEOTIDE SEQUENCE</scope>
    <source>
        <strain evidence="2">1345</strain>
    </source>
</reference>
<keyword evidence="1" id="KW-0812">Transmembrane</keyword>
<sequence>MFFEYVKNFDEYTLFGAAHISFFVAALAIVVVLNWLLRNRSERAKRITLIVCACLVVFNYAFLQLWRVWAYADGRAKGILDKVAYIMMPNEILPFQLCSMLCYIIPAAVILKKRWLYEAVAPICIMGGFLFFFYPTGIVDRYPPFSFRVLESILQHTVILFFGSYLYVSKQEGSRKRGPSARLFRA</sequence>
<dbReference type="EMBL" id="DXCQ01000016">
    <property type="protein sequence ID" value="HIY96333.1"/>
    <property type="molecule type" value="Genomic_DNA"/>
</dbReference>
<comment type="caution">
    <text evidence="2">The sequence shown here is derived from an EMBL/GenBank/DDBJ whole genome shotgun (WGS) entry which is preliminary data.</text>
</comment>
<protein>
    <submittedName>
        <fullName evidence="2">YwaF family protein</fullName>
    </submittedName>
</protein>
<organism evidence="2 3">
    <name type="scientific">Candidatus Borkfalkia excrementigallinarum</name>
    <dbReference type="NCBI Taxonomy" id="2838506"/>
    <lineage>
        <taxon>Bacteria</taxon>
        <taxon>Bacillati</taxon>
        <taxon>Bacillota</taxon>
        <taxon>Clostridia</taxon>
        <taxon>Christensenellales</taxon>
        <taxon>Christensenellaceae</taxon>
        <taxon>Candidatus Borkfalkia</taxon>
    </lineage>
</organism>
<feature type="transmembrane region" description="Helical" evidence="1">
    <location>
        <begin position="12"/>
        <end position="37"/>
    </location>
</feature>
<reference evidence="2" key="2">
    <citation type="submission" date="2021-04" db="EMBL/GenBank/DDBJ databases">
        <authorList>
            <person name="Gilroy R."/>
        </authorList>
    </citation>
    <scope>NUCLEOTIDE SEQUENCE</scope>
    <source>
        <strain evidence="2">1345</strain>
    </source>
</reference>
<keyword evidence="1" id="KW-0472">Membrane</keyword>
<dbReference type="Proteomes" id="UP000886750">
    <property type="component" value="Unassembled WGS sequence"/>
</dbReference>
<evidence type="ECO:0000313" key="2">
    <source>
        <dbReference type="EMBL" id="HIY96333.1"/>
    </source>
</evidence>
<evidence type="ECO:0000313" key="3">
    <source>
        <dbReference type="Proteomes" id="UP000886750"/>
    </source>
</evidence>
<name>A0A9D2CSK5_9FIRM</name>
<accession>A0A9D2CSK5</accession>
<dbReference type="AlphaFoldDB" id="A0A9D2CSK5"/>
<feature type="transmembrane region" description="Helical" evidence="1">
    <location>
        <begin position="116"/>
        <end position="134"/>
    </location>
</feature>
<feature type="transmembrane region" description="Helical" evidence="1">
    <location>
        <begin position="92"/>
        <end position="111"/>
    </location>
</feature>
<proteinExistence type="predicted"/>
<dbReference type="Pfam" id="PF14808">
    <property type="entry name" value="TMEM164"/>
    <property type="match status" value="1"/>
</dbReference>